<keyword evidence="1" id="KW-0145">Chemotaxis</keyword>
<feature type="transmembrane region" description="Helical" evidence="4">
    <location>
        <begin position="24"/>
        <end position="43"/>
    </location>
</feature>
<dbReference type="PANTHER" id="PTHR43531">
    <property type="entry name" value="PROTEIN ICFG"/>
    <property type="match status" value="1"/>
</dbReference>
<feature type="transmembrane region" description="Helical" evidence="4">
    <location>
        <begin position="75"/>
        <end position="92"/>
    </location>
</feature>
<keyword evidence="4" id="KW-1133">Transmembrane helix</keyword>
<sequence length="478" mass="51940">MNTDLTRSGDGVSPQRIAKQADRLIVMLCWIMVVISAIVGSLYQSTWLAITVGTGLALVATLVGWLANGTLFSRLWLAFTLIGFAGLLIQLGQGETEFHFSVFVLLSVLLVYRDSRPLLVAAATGAVHHLLFNYLQEHDLFGIVVFHHPGLDMVLFHALFVVVQTAMLVLIARQMAADLRASSEVAQLAARINREPGCLTLSVENQQSETPFAKTFSQTLSTMRGTLNQVSHGVAELLQEADSMLSRNAALSQRTDEQAQALEVATTAMSQISVAASQAKDKAQTACDLAHETRQVANKGQQNIQRAMASMAQINVESGRVKTILELIDGIAFQTTILSLNASVEAARAGQEGRGFAVVANEVRSLALRCENAAREIRQLMDVSSSSAEQGTAQVDQAAQTMQAIHVSIDSLSQLVNELSEMSVQQNQSIEQIQHSINSIDDSVNHNVKHVTETLQVAQHQRQQASTLQQAISLFRFS</sequence>
<comment type="similarity">
    <text evidence="2">Belongs to the methyl-accepting chemotaxis (MCP) protein family.</text>
</comment>
<proteinExistence type="inferred from homology"/>
<protein>
    <submittedName>
        <fullName evidence="7">Methyl-accepting chemotaxis protein II Tar</fullName>
    </submittedName>
</protein>
<evidence type="ECO:0000256" key="1">
    <source>
        <dbReference type="ARBA" id="ARBA00022500"/>
    </source>
</evidence>
<gene>
    <name evidence="7" type="primary">tar</name>
    <name evidence="7" type="ordered locus">PAJ_3487</name>
</gene>
<dbReference type="InterPro" id="IPR000727">
    <property type="entry name" value="T_SNARE_dom"/>
</dbReference>
<organism evidence="7 8">
    <name type="scientific">Pantoea ananatis (strain AJ13355)</name>
    <dbReference type="NCBI Taxonomy" id="932677"/>
    <lineage>
        <taxon>Bacteria</taxon>
        <taxon>Pseudomonadati</taxon>
        <taxon>Pseudomonadota</taxon>
        <taxon>Gammaproteobacteria</taxon>
        <taxon>Enterobacterales</taxon>
        <taxon>Erwiniaceae</taxon>
        <taxon>Pantoea</taxon>
    </lineage>
</organism>
<keyword evidence="4" id="KW-0472">Membrane</keyword>
<dbReference type="eggNOG" id="COG0840">
    <property type="taxonomic scope" value="Bacteria"/>
</dbReference>
<feature type="transmembrane region" description="Helical" evidence="4">
    <location>
        <begin position="49"/>
        <end position="68"/>
    </location>
</feature>
<evidence type="ECO:0000259" key="5">
    <source>
        <dbReference type="PROSITE" id="PS50111"/>
    </source>
</evidence>
<evidence type="ECO:0000256" key="3">
    <source>
        <dbReference type="PROSITE-ProRule" id="PRU00284"/>
    </source>
</evidence>
<feature type="domain" description="T-SNARE coiled-coil homology" evidence="6">
    <location>
        <begin position="392"/>
        <end position="454"/>
    </location>
</feature>
<feature type="transmembrane region" description="Helical" evidence="4">
    <location>
        <begin position="155"/>
        <end position="172"/>
    </location>
</feature>
<dbReference type="PANTHER" id="PTHR43531:SF11">
    <property type="entry name" value="METHYL-ACCEPTING CHEMOTAXIS PROTEIN 3"/>
    <property type="match status" value="1"/>
</dbReference>
<dbReference type="Gene3D" id="1.10.287.950">
    <property type="entry name" value="Methyl-accepting chemotaxis protein"/>
    <property type="match status" value="1"/>
</dbReference>
<dbReference type="KEGG" id="paj:PAJ_3487"/>
<dbReference type="Proteomes" id="UP000006690">
    <property type="component" value="Chromosome"/>
</dbReference>
<feature type="domain" description="Methyl-accepting transducer" evidence="5">
    <location>
        <begin position="233"/>
        <end position="459"/>
    </location>
</feature>
<dbReference type="PROSITE" id="PS50111">
    <property type="entry name" value="CHEMOTAXIS_TRANSDUC_2"/>
    <property type="match status" value="1"/>
</dbReference>
<evidence type="ECO:0000256" key="4">
    <source>
        <dbReference type="SAM" id="Phobius"/>
    </source>
</evidence>
<evidence type="ECO:0000259" key="6">
    <source>
        <dbReference type="PROSITE" id="PS50192"/>
    </source>
</evidence>
<keyword evidence="4" id="KW-0812">Transmembrane</keyword>
<dbReference type="PATRIC" id="fig|932677.3.peg.4016"/>
<dbReference type="RefSeq" id="WP_013024227.1">
    <property type="nucleotide sequence ID" value="NC_017531.2"/>
</dbReference>
<dbReference type="SUPFAM" id="SSF58104">
    <property type="entry name" value="Methyl-accepting chemotaxis protein (MCP) signaling domain"/>
    <property type="match status" value="1"/>
</dbReference>
<dbReference type="AlphaFoldDB" id="A0A0H3L2J5"/>
<dbReference type="GO" id="GO:0007165">
    <property type="term" value="P:signal transduction"/>
    <property type="evidence" value="ECO:0007669"/>
    <property type="project" value="UniProtKB-KW"/>
</dbReference>
<dbReference type="EMBL" id="AP012032">
    <property type="protein sequence ID" value="BAK13566.1"/>
    <property type="molecule type" value="Genomic_DNA"/>
</dbReference>
<evidence type="ECO:0000313" key="8">
    <source>
        <dbReference type="Proteomes" id="UP000006690"/>
    </source>
</evidence>
<dbReference type="GO" id="GO:0006935">
    <property type="term" value="P:chemotaxis"/>
    <property type="evidence" value="ECO:0007669"/>
    <property type="project" value="UniProtKB-KW"/>
</dbReference>
<dbReference type="PROSITE" id="PS50192">
    <property type="entry name" value="T_SNARE"/>
    <property type="match status" value="1"/>
</dbReference>
<name>A0A0H3L2J5_PANAA</name>
<dbReference type="OrthoDB" id="2489132at2"/>
<evidence type="ECO:0000313" key="7">
    <source>
        <dbReference type="EMBL" id="BAK13566.1"/>
    </source>
</evidence>
<dbReference type="GO" id="GO:0016020">
    <property type="term" value="C:membrane"/>
    <property type="evidence" value="ECO:0007669"/>
    <property type="project" value="InterPro"/>
</dbReference>
<accession>A0A0H3L2J5</accession>
<dbReference type="InterPro" id="IPR051310">
    <property type="entry name" value="MCP_chemotaxis"/>
</dbReference>
<dbReference type="HOGENOM" id="CLU_000445_137_3_6"/>
<dbReference type="Pfam" id="PF00015">
    <property type="entry name" value="MCPsignal"/>
    <property type="match status" value="1"/>
</dbReference>
<evidence type="ECO:0000256" key="2">
    <source>
        <dbReference type="ARBA" id="ARBA00029447"/>
    </source>
</evidence>
<dbReference type="SMART" id="SM00283">
    <property type="entry name" value="MA"/>
    <property type="match status" value="1"/>
</dbReference>
<reference evidence="8" key="1">
    <citation type="journal article" date="2012" name="Appl. Microbiol. Biotechnol.">
        <title>The complete genome sequence of Pantoea ananatis AJ13355, an organism with great biotechnological potential.</title>
        <authorList>
            <person name="Hara Y."/>
            <person name="Kadotani N."/>
            <person name="Izui H."/>
            <person name="Katashkina J.I."/>
            <person name="Kuvaeva T.M."/>
            <person name="Andreeva I.G."/>
            <person name="Golubeva L.I."/>
            <person name="Malko D.B."/>
            <person name="Makeev V.J."/>
            <person name="Mashko S.V."/>
            <person name="Kozlov Y.I."/>
        </authorList>
    </citation>
    <scope>NUCLEOTIDE SEQUENCE [LARGE SCALE GENOMIC DNA]</scope>
    <source>
        <strain evidence="8">AJ13355</strain>
    </source>
</reference>
<keyword evidence="3" id="KW-0807">Transducer</keyword>
<dbReference type="InterPro" id="IPR004089">
    <property type="entry name" value="MCPsignal_dom"/>
</dbReference>